<dbReference type="AlphaFoldDB" id="A0A5D3D5M1"/>
<comment type="caution">
    <text evidence="1">The sequence shown here is derived from an EMBL/GenBank/DDBJ whole genome shotgun (WGS) entry which is preliminary data.</text>
</comment>
<dbReference type="Proteomes" id="UP000321947">
    <property type="component" value="Unassembled WGS sequence"/>
</dbReference>
<dbReference type="PANTHER" id="PTHR31973:SF195">
    <property type="entry name" value="MUDR FAMILY TRANSPOSASE"/>
    <property type="match status" value="1"/>
</dbReference>
<proteinExistence type="predicted"/>
<name>A0A5D3D5M1_CUCMM</name>
<evidence type="ECO:0000313" key="2">
    <source>
        <dbReference type="Proteomes" id="UP000321947"/>
    </source>
</evidence>
<organism evidence="1 2">
    <name type="scientific">Cucumis melo var. makuwa</name>
    <name type="common">Oriental melon</name>
    <dbReference type="NCBI Taxonomy" id="1194695"/>
    <lineage>
        <taxon>Eukaryota</taxon>
        <taxon>Viridiplantae</taxon>
        <taxon>Streptophyta</taxon>
        <taxon>Embryophyta</taxon>
        <taxon>Tracheophyta</taxon>
        <taxon>Spermatophyta</taxon>
        <taxon>Magnoliopsida</taxon>
        <taxon>eudicotyledons</taxon>
        <taxon>Gunneridae</taxon>
        <taxon>Pentapetalae</taxon>
        <taxon>rosids</taxon>
        <taxon>fabids</taxon>
        <taxon>Cucurbitales</taxon>
        <taxon>Cucurbitaceae</taxon>
        <taxon>Benincaseae</taxon>
        <taxon>Cucumis</taxon>
    </lineage>
</organism>
<protein>
    <submittedName>
        <fullName evidence="1">MuDRA-like transposase</fullName>
    </submittedName>
</protein>
<gene>
    <name evidence="1" type="ORF">E5676_scaffold204G00490</name>
</gene>
<accession>A0A5D3D5M1</accession>
<dbReference type="PANTHER" id="PTHR31973">
    <property type="entry name" value="POLYPROTEIN, PUTATIVE-RELATED"/>
    <property type="match status" value="1"/>
</dbReference>
<dbReference type="EMBL" id="SSTD01007443">
    <property type="protein sequence ID" value="TYK18851.1"/>
    <property type="molecule type" value="Genomic_DNA"/>
</dbReference>
<evidence type="ECO:0000313" key="1">
    <source>
        <dbReference type="EMBL" id="TYK18851.1"/>
    </source>
</evidence>
<reference evidence="1 2" key="1">
    <citation type="submission" date="2019-08" db="EMBL/GenBank/DDBJ databases">
        <title>Draft genome sequences of two oriental melons (Cucumis melo L. var makuwa).</title>
        <authorList>
            <person name="Kwon S.-Y."/>
        </authorList>
    </citation>
    <scope>NUCLEOTIDE SEQUENCE [LARGE SCALE GENOMIC DNA]</scope>
    <source>
        <strain evidence="2">cv. Chang Bougi</strain>
        <tissue evidence="1">Leaf</tissue>
    </source>
</reference>
<sequence>MKNNFQFRTTVSNLRSLEFRCLQEGCKWYVRASRYKKSDLWMLQKYTSDHDSSLSTTQSSHMQASSTVIGNCLIDDFRFMSTDRFIPKEIVHKARTNLGVNISYQKAWRVKEHMVKILHGDTVESYALIPRFFDKLVEYNLGTCVALEMDDNDYLKFCFMAFGASIER</sequence>